<feature type="region of interest" description="Disordered" evidence="1">
    <location>
        <begin position="112"/>
        <end position="141"/>
    </location>
</feature>
<name>A0ABP1B4J4_9BRYO</name>
<sequence length="473" mass="53316">MSSSSVVSTSDSSFSNEGTSAHTQAEVSHSPRGPPRQLCQCTKCVGQISQKSYVCAQHIQRFGRHRGLTPGASSSHMGSRMKPPPYVLSQGVLAAIGNALSQAFAVGIGTSHEANKPQHEARPRVPSVRQRSKAQRPSEGHARTIVEGRWGMCEFIGKCANIIQSWNPVVLGLLGNLPYDEEVVVWGRRWIVKTSTLGERHGYGVYACEDIIVEDSARCHREGPTLFPYGGPIYKRRHWNRILTQHPEWKTFALEMDTFAGSTRRHSDVRVIDGDPIRFGNIAGFINSIVGTHPKRRANCEWVFVEGPPPTPYGQTYHEDHCEYLLHTFTTKAQLVMADNDATPSNPPVAPVQQEELEEAPFDLDVSQWPREEEPPRRVVRTRVARSVWDRRLSPNPHALAIYLEFVPARGAVPERFEECQCEDDDVRLHCRTWVPGDGHYRWLQGQINPLPLEHRAETIRSGDELFTHYEWS</sequence>
<accession>A0ABP1B4J4</accession>
<keyword evidence="3" id="KW-1185">Reference proteome</keyword>
<feature type="compositionally biased region" description="Basic and acidic residues" evidence="1">
    <location>
        <begin position="113"/>
        <end position="123"/>
    </location>
</feature>
<evidence type="ECO:0000313" key="3">
    <source>
        <dbReference type="Proteomes" id="UP001497522"/>
    </source>
</evidence>
<feature type="region of interest" description="Disordered" evidence="1">
    <location>
        <begin position="1"/>
        <end position="34"/>
    </location>
</feature>
<evidence type="ECO:0000256" key="1">
    <source>
        <dbReference type="SAM" id="MobiDB-lite"/>
    </source>
</evidence>
<protein>
    <submittedName>
        <fullName evidence="2">Uncharacterized protein</fullName>
    </submittedName>
</protein>
<dbReference type="EMBL" id="OZ023720">
    <property type="protein sequence ID" value="CAK9869663.1"/>
    <property type="molecule type" value="Genomic_DNA"/>
</dbReference>
<reference evidence="2" key="1">
    <citation type="submission" date="2024-03" db="EMBL/GenBank/DDBJ databases">
        <authorList>
            <consortium name="ELIXIR-Norway"/>
            <consortium name="Elixir Norway"/>
        </authorList>
    </citation>
    <scope>NUCLEOTIDE SEQUENCE</scope>
</reference>
<feature type="compositionally biased region" description="Polar residues" evidence="1">
    <location>
        <begin position="16"/>
        <end position="27"/>
    </location>
</feature>
<proteinExistence type="predicted"/>
<feature type="compositionally biased region" description="Low complexity" evidence="1">
    <location>
        <begin position="1"/>
        <end position="15"/>
    </location>
</feature>
<organism evidence="2 3">
    <name type="scientific">Sphagnum jensenii</name>
    <dbReference type="NCBI Taxonomy" id="128206"/>
    <lineage>
        <taxon>Eukaryota</taxon>
        <taxon>Viridiplantae</taxon>
        <taxon>Streptophyta</taxon>
        <taxon>Embryophyta</taxon>
        <taxon>Bryophyta</taxon>
        <taxon>Sphagnophytina</taxon>
        <taxon>Sphagnopsida</taxon>
        <taxon>Sphagnales</taxon>
        <taxon>Sphagnaceae</taxon>
        <taxon>Sphagnum</taxon>
    </lineage>
</organism>
<evidence type="ECO:0000313" key="2">
    <source>
        <dbReference type="EMBL" id="CAK9869663.1"/>
    </source>
</evidence>
<dbReference type="Proteomes" id="UP001497522">
    <property type="component" value="Chromosome 19"/>
</dbReference>
<gene>
    <name evidence="2" type="ORF">CSSPJE1EN2_LOCUS12421</name>
</gene>